<feature type="region of interest" description="Disordered" evidence="1">
    <location>
        <begin position="177"/>
        <end position="240"/>
    </location>
</feature>
<accession>A0A517LIR3</accession>
<keyword evidence="3" id="KW-1185">Reference proteome</keyword>
<dbReference type="Proteomes" id="UP000316270">
    <property type="component" value="Chromosome 13"/>
</dbReference>
<organism evidence="2 3">
    <name type="scientific">Venturia effusa</name>
    <dbReference type="NCBI Taxonomy" id="50376"/>
    <lineage>
        <taxon>Eukaryota</taxon>
        <taxon>Fungi</taxon>
        <taxon>Dikarya</taxon>
        <taxon>Ascomycota</taxon>
        <taxon>Pezizomycotina</taxon>
        <taxon>Dothideomycetes</taxon>
        <taxon>Pleosporomycetidae</taxon>
        <taxon>Venturiales</taxon>
        <taxon>Venturiaceae</taxon>
        <taxon>Venturia</taxon>
    </lineage>
</organism>
<evidence type="ECO:0000256" key="1">
    <source>
        <dbReference type="SAM" id="MobiDB-lite"/>
    </source>
</evidence>
<name>A0A517LIR3_9PEZI</name>
<gene>
    <name evidence="2" type="ORF">FKW77_005285</name>
</gene>
<feature type="compositionally biased region" description="Polar residues" evidence="1">
    <location>
        <begin position="15"/>
        <end position="24"/>
    </location>
</feature>
<feature type="compositionally biased region" description="Basic and acidic residues" evidence="1">
    <location>
        <begin position="118"/>
        <end position="134"/>
    </location>
</feature>
<dbReference type="AlphaFoldDB" id="A0A517LIR3"/>
<proteinExistence type="predicted"/>
<dbReference type="OrthoDB" id="10293998at2759"/>
<dbReference type="EMBL" id="CP042197">
    <property type="protein sequence ID" value="QDS75529.1"/>
    <property type="molecule type" value="Genomic_DNA"/>
</dbReference>
<evidence type="ECO:0000313" key="2">
    <source>
        <dbReference type="EMBL" id="QDS75529.1"/>
    </source>
</evidence>
<feature type="region of interest" description="Disordered" evidence="1">
    <location>
        <begin position="1"/>
        <end position="24"/>
    </location>
</feature>
<feature type="compositionally biased region" description="Low complexity" evidence="1">
    <location>
        <begin position="228"/>
        <end position="240"/>
    </location>
</feature>
<sequence length="372" mass="40760">MMDLNRNHLYPPTPRTLTKSKSTPLLRSEKTIYRTSKLTTLDKDSRRQRVISTTPETTHPHPHPHLHTNPPPRTHAKQNESLYLILSLPSTLTTGHPIPLSLTLKHFYPPKPSSNNTEAEKAEKEKEEVEKENESATPLLASTALLKKFTTTLLEIRNRSSQGLLGYSRSTQQIISIPSSSSSSSKGTGIGFGVGIDDDAPPLLSIDNNPPNPNLPSTVSPDEDEIVTPSSTSPDDAPPLLSLNEPLHLHTVYPAEKLTMPSKITVPFPAFPKTAKRKRDGGGGGGGGVPTHYLHVRATVEYLGKKFAAEWVDVPVSIIILRDESGEEGDVVPLFVREEERYRALRAAMERGGLLSPEEFFKEEDGGVVGLS</sequence>
<feature type="region of interest" description="Disordered" evidence="1">
    <location>
        <begin position="53"/>
        <end position="73"/>
    </location>
</feature>
<protein>
    <submittedName>
        <fullName evidence="2">Uncharacterized protein</fullName>
    </submittedName>
</protein>
<reference evidence="2 3" key="1">
    <citation type="submission" date="2019-07" db="EMBL/GenBank/DDBJ databases">
        <title>Finished genome of Venturia effusa.</title>
        <authorList>
            <person name="Young C.A."/>
            <person name="Cox M.P."/>
            <person name="Ganley A.R.D."/>
            <person name="David W.J."/>
        </authorList>
    </citation>
    <scope>NUCLEOTIDE SEQUENCE [LARGE SCALE GENOMIC DNA]</scope>
    <source>
        <strain evidence="3">albino</strain>
    </source>
</reference>
<evidence type="ECO:0000313" key="3">
    <source>
        <dbReference type="Proteomes" id="UP000316270"/>
    </source>
</evidence>
<feature type="region of interest" description="Disordered" evidence="1">
    <location>
        <begin position="107"/>
        <end position="136"/>
    </location>
</feature>